<comment type="caution">
    <text evidence="1">The sequence shown here is derived from an EMBL/GenBank/DDBJ whole genome shotgun (WGS) entry which is preliminary data.</text>
</comment>
<proteinExistence type="predicted"/>
<dbReference type="AlphaFoldDB" id="A0A841JQH7"/>
<protein>
    <submittedName>
        <fullName evidence="1">Uncharacterized protein</fullName>
    </submittedName>
</protein>
<name>A0A841JQH7_9SPHI</name>
<dbReference type="EMBL" id="JACHCA010000019">
    <property type="protein sequence ID" value="MBB6131008.1"/>
    <property type="molecule type" value="Genomic_DNA"/>
</dbReference>
<accession>A0A841JQH7</accession>
<evidence type="ECO:0000313" key="1">
    <source>
        <dbReference type="EMBL" id="MBB6131008.1"/>
    </source>
</evidence>
<gene>
    <name evidence="1" type="ORF">HDF22_005159</name>
</gene>
<sequence>MLTIKCVNHVNPLFLIESSPDDTSLKYLNKSKKEADPDL</sequence>
<dbReference type="Proteomes" id="UP000548326">
    <property type="component" value="Unassembled WGS sequence"/>
</dbReference>
<evidence type="ECO:0000313" key="2">
    <source>
        <dbReference type="Proteomes" id="UP000548326"/>
    </source>
</evidence>
<reference evidence="1 2" key="1">
    <citation type="submission" date="2020-08" db="EMBL/GenBank/DDBJ databases">
        <title>Genomic Encyclopedia of Type Strains, Phase IV (KMG-V): Genome sequencing to study the core and pangenomes of soil and plant-associated prokaryotes.</title>
        <authorList>
            <person name="Whitman W."/>
        </authorList>
    </citation>
    <scope>NUCLEOTIDE SEQUENCE [LARGE SCALE GENOMIC DNA]</scope>
    <source>
        <strain evidence="1 2">MP601</strain>
    </source>
</reference>
<organism evidence="1 2">
    <name type="scientific">Mucilaginibacter lappiensis</name>
    <dbReference type="NCBI Taxonomy" id="354630"/>
    <lineage>
        <taxon>Bacteria</taxon>
        <taxon>Pseudomonadati</taxon>
        <taxon>Bacteroidota</taxon>
        <taxon>Sphingobacteriia</taxon>
        <taxon>Sphingobacteriales</taxon>
        <taxon>Sphingobacteriaceae</taxon>
        <taxon>Mucilaginibacter</taxon>
    </lineage>
</organism>